<sequence length="70" mass="7819">MINCPNREGVFNYAPLGDPSRVRRHVCHPFEQSVSSTLGLLIVSRSHSSVPRLLSRLTIRVSLNTRSDTS</sequence>
<organism evidence="1 2">
    <name type="scientific">Caerostris extrusa</name>
    <name type="common">Bark spider</name>
    <name type="synonym">Caerostris bankana</name>
    <dbReference type="NCBI Taxonomy" id="172846"/>
    <lineage>
        <taxon>Eukaryota</taxon>
        <taxon>Metazoa</taxon>
        <taxon>Ecdysozoa</taxon>
        <taxon>Arthropoda</taxon>
        <taxon>Chelicerata</taxon>
        <taxon>Arachnida</taxon>
        <taxon>Araneae</taxon>
        <taxon>Araneomorphae</taxon>
        <taxon>Entelegynae</taxon>
        <taxon>Araneoidea</taxon>
        <taxon>Araneidae</taxon>
        <taxon>Caerostris</taxon>
    </lineage>
</organism>
<dbReference type="EMBL" id="BPLR01017137">
    <property type="protein sequence ID" value="GIY88984.1"/>
    <property type="molecule type" value="Genomic_DNA"/>
</dbReference>
<evidence type="ECO:0000313" key="2">
    <source>
        <dbReference type="Proteomes" id="UP001054945"/>
    </source>
</evidence>
<keyword evidence="2" id="KW-1185">Reference proteome</keyword>
<proteinExistence type="predicted"/>
<dbReference type="AlphaFoldDB" id="A0AAV4X5C3"/>
<accession>A0AAV4X5C3</accession>
<evidence type="ECO:0008006" key="3">
    <source>
        <dbReference type="Google" id="ProtNLM"/>
    </source>
</evidence>
<evidence type="ECO:0000313" key="1">
    <source>
        <dbReference type="EMBL" id="GIY88984.1"/>
    </source>
</evidence>
<protein>
    <recommendedName>
        <fullName evidence="3">Ycf15</fullName>
    </recommendedName>
</protein>
<dbReference type="Proteomes" id="UP001054945">
    <property type="component" value="Unassembled WGS sequence"/>
</dbReference>
<name>A0AAV4X5C3_CAEEX</name>
<gene>
    <name evidence="1" type="ORF">CEXT_550011</name>
</gene>
<reference evidence="1 2" key="1">
    <citation type="submission" date="2021-06" db="EMBL/GenBank/DDBJ databases">
        <title>Caerostris extrusa draft genome.</title>
        <authorList>
            <person name="Kono N."/>
            <person name="Arakawa K."/>
        </authorList>
    </citation>
    <scope>NUCLEOTIDE SEQUENCE [LARGE SCALE GENOMIC DNA]</scope>
</reference>
<comment type="caution">
    <text evidence="1">The sequence shown here is derived from an EMBL/GenBank/DDBJ whole genome shotgun (WGS) entry which is preliminary data.</text>
</comment>